<protein>
    <submittedName>
        <fullName evidence="2">Uncharacterized protein</fullName>
    </submittedName>
</protein>
<comment type="caution">
    <text evidence="2">The sequence shown here is derived from an EMBL/GenBank/DDBJ whole genome shotgun (WGS) entry which is preliminary data.</text>
</comment>
<dbReference type="EMBL" id="SRLO01000159">
    <property type="protein sequence ID" value="TNN70759.1"/>
    <property type="molecule type" value="Genomic_DNA"/>
</dbReference>
<dbReference type="Proteomes" id="UP000314294">
    <property type="component" value="Unassembled WGS sequence"/>
</dbReference>
<organism evidence="2 3">
    <name type="scientific">Liparis tanakae</name>
    <name type="common">Tanaka's snailfish</name>
    <dbReference type="NCBI Taxonomy" id="230148"/>
    <lineage>
        <taxon>Eukaryota</taxon>
        <taxon>Metazoa</taxon>
        <taxon>Chordata</taxon>
        <taxon>Craniata</taxon>
        <taxon>Vertebrata</taxon>
        <taxon>Euteleostomi</taxon>
        <taxon>Actinopterygii</taxon>
        <taxon>Neopterygii</taxon>
        <taxon>Teleostei</taxon>
        <taxon>Neoteleostei</taxon>
        <taxon>Acanthomorphata</taxon>
        <taxon>Eupercaria</taxon>
        <taxon>Perciformes</taxon>
        <taxon>Cottioidei</taxon>
        <taxon>Cottales</taxon>
        <taxon>Liparidae</taxon>
        <taxon>Liparis</taxon>
    </lineage>
</organism>
<evidence type="ECO:0000256" key="1">
    <source>
        <dbReference type="SAM" id="MobiDB-lite"/>
    </source>
</evidence>
<dbReference type="AlphaFoldDB" id="A0A4Z2HY40"/>
<reference evidence="2 3" key="1">
    <citation type="submission" date="2019-03" db="EMBL/GenBank/DDBJ databases">
        <title>First draft genome of Liparis tanakae, snailfish: a comprehensive survey of snailfish specific genes.</title>
        <authorList>
            <person name="Kim W."/>
            <person name="Song I."/>
            <person name="Jeong J.-H."/>
            <person name="Kim D."/>
            <person name="Kim S."/>
            <person name="Ryu S."/>
            <person name="Song J.Y."/>
            <person name="Lee S.K."/>
        </authorList>
    </citation>
    <scope>NUCLEOTIDE SEQUENCE [LARGE SCALE GENOMIC DNA]</scope>
    <source>
        <tissue evidence="2">Muscle</tissue>
    </source>
</reference>
<feature type="region of interest" description="Disordered" evidence="1">
    <location>
        <begin position="129"/>
        <end position="148"/>
    </location>
</feature>
<evidence type="ECO:0000313" key="2">
    <source>
        <dbReference type="EMBL" id="TNN70759.1"/>
    </source>
</evidence>
<feature type="compositionally biased region" description="Basic and acidic residues" evidence="1">
    <location>
        <begin position="48"/>
        <end position="59"/>
    </location>
</feature>
<accession>A0A4Z2HY40</accession>
<proteinExistence type="predicted"/>
<sequence length="190" mass="21309">MNPERALLSSRAKGPGGTRWGRRGRGDFSRSGRVSNFEPHQSELAPSGHEDVGVDDQHDQQGNQHTAEEIEIDHPSIGVRPMPTERSQHRVMTLFALCPVTRLLYLKAMAIRLKMELWVRMRTKQAMNRQPKKLAQKPGIASSPTAISATASDTTKKLVMLCRLELRQTAQQTRTFPATDRKAITSSRPM</sequence>
<evidence type="ECO:0000313" key="3">
    <source>
        <dbReference type="Proteomes" id="UP000314294"/>
    </source>
</evidence>
<keyword evidence="3" id="KW-1185">Reference proteome</keyword>
<gene>
    <name evidence="2" type="ORF">EYF80_019042</name>
</gene>
<name>A0A4Z2HY40_9TELE</name>
<feature type="region of interest" description="Disordered" evidence="1">
    <location>
        <begin position="1"/>
        <end position="82"/>
    </location>
</feature>